<accession>A0ABT4I7Z1</accession>
<protein>
    <submittedName>
        <fullName evidence="5">ATP-binding cassette domain-containing protein</fullName>
    </submittedName>
</protein>
<dbReference type="InterPro" id="IPR003593">
    <property type="entry name" value="AAA+_ATPase"/>
</dbReference>
<name>A0ABT4I7Z1_9ACTO</name>
<keyword evidence="3 5" id="KW-0067">ATP-binding</keyword>
<dbReference type="Pfam" id="PF00005">
    <property type="entry name" value="ABC_tran"/>
    <property type="match status" value="1"/>
</dbReference>
<dbReference type="SUPFAM" id="SSF52540">
    <property type="entry name" value="P-loop containing nucleoside triphosphate hydrolases"/>
    <property type="match status" value="1"/>
</dbReference>
<keyword evidence="6" id="KW-1185">Reference proteome</keyword>
<dbReference type="Proteomes" id="UP001072034">
    <property type="component" value="Unassembled WGS sequence"/>
</dbReference>
<comment type="similarity">
    <text evidence="1">Belongs to the ABC transporter superfamily.</text>
</comment>
<evidence type="ECO:0000256" key="3">
    <source>
        <dbReference type="ARBA" id="ARBA00022840"/>
    </source>
</evidence>
<dbReference type="PANTHER" id="PTHR42798:SF7">
    <property type="entry name" value="ALPHA-D-RIBOSE 1-METHYLPHOSPHONATE 5-TRIPHOSPHATE SYNTHASE SUBUNIT PHNL"/>
    <property type="match status" value="1"/>
</dbReference>
<dbReference type="Gene3D" id="3.40.50.300">
    <property type="entry name" value="P-loop containing nucleotide triphosphate hydrolases"/>
    <property type="match status" value="1"/>
</dbReference>
<dbReference type="PROSITE" id="PS50893">
    <property type="entry name" value="ABC_TRANSPORTER_2"/>
    <property type="match status" value="1"/>
</dbReference>
<feature type="domain" description="ABC transporter" evidence="4">
    <location>
        <begin position="3"/>
        <end position="223"/>
    </location>
</feature>
<dbReference type="InterPro" id="IPR003439">
    <property type="entry name" value="ABC_transporter-like_ATP-bd"/>
</dbReference>
<dbReference type="PROSITE" id="PS00211">
    <property type="entry name" value="ABC_TRANSPORTER_1"/>
    <property type="match status" value="1"/>
</dbReference>
<organism evidence="5 6">
    <name type="scientific">Actinomyces israelii</name>
    <dbReference type="NCBI Taxonomy" id="1659"/>
    <lineage>
        <taxon>Bacteria</taxon>
        <taxon>Bacillati</taxon>
        <taxon>Actinomycetota</taxon>
        <taxon>Actinomycetes</taxon>
        <taxon>Actinomycetales</taxon>
        <taxon>Actinomycetaceae</taxon>
        <taxon>Actinomyces</taxon>
    </lineage>
</organism>
<evidence type="ECO:0000259" key="4">
    <source>
        <dbReference type="PROSITE" id="PS50893"/>
    </source>
</evidence>
<keyword evidence="2" id="KW-0547">Nucleotide-binding</keyword>
<dbReference type="InterPro" id="IPR017871">
    <property type="entry name" value="ABC_transporter-like_CS"/>
</dbReference>
<dbReference type="GO" id="GO:0005524">
    <property type="term" value="F:ATP binding"/>
    <property type="evidence" value="ECO:0007669"/>
    <property type="project" value="UniProtKB-KW"/>
</dbReference>
<evidence type="ECO:0000256" key="2">
    <source>
        <dbReference type="ARBA" id="ARBA00022741"/>
    </source>
</evidence>
<evidence type="ECO:0000256" key="1">
    <source>
        <dbReference type="ARBA" id="ARBA00005417"/>
    </source>
</evidence>
<dbReference type="SMART" id="SM00382">
    <property type="entry name" value="AAA"/>
    <property type="match status" value="1"/>
</dbReference>
<dbReference type="RefSeq" id="WP_268917357.1">
    <property type="nucleotide sequence ID" value="NZ_JAPTMY010000013.1"/>
</dbReference>
<reference evidence="5" key="1">
    <citation type="submission" date="2022-10" db="EMBL/GenBank/DDBJ databases">
        <title>Genome sequence of Actinomyces israelii ATCC 10048.</title>
        <authorList>
            <person name="Watt R.M."/>
            <person name="Tong W.M."/>
        </authorList>
    </citation>
    <scope>NUCLEOTIDE SEQUENCE</scope>
    <source>
        <strain evidence="5">ATCC 10048</strain>
    </source>
</reference>
<gene>
    <name evidence="5" type="ORF">OHJ16_07280</name>
</gene>
<comment type="caution">
    <text evidence="5">The sequence shown here is derived from an EMBL/GenBank/DDBJ whole genome shotgun (WGS) entry which is preliminary data.</text>
</comment>
<dbReference type="PANTHER" id="PTHR42798">
    <property type="entry name" value="LIPOPROTEIN-RELEASING SYSTEM ATP-BINDING PROTEIN LOLD"/>
    <property type="match status" value="1"/>
</dbReference>
<evidence type="ECO:0000313" key="5">
    <source>
        <dbReference type="EMBL" id="MCZ0857845.1"/>
    </source>
</evidence>
<dbReference type="EMBL" id="JAPTMY010000013">
    <property type="protein sequence ID" value="MCZ0857845.1"/>
    <property type="molecule type" value="Genomic_DNA"/>
</dbReference>
<sequence length="223" mass="24744">MRLGVDGLGKSFGNRVLFEKLSCDFVPDEVNIILGESGSGKTTLLNIVGLFERADAGVVSYDSEPVSGLSKNKTRQLIRSYVAYIYQDIRIFEDLTVDENLRLALRFSQVPKQEHRGVIDSMLVRVGLDGFQPRTAKELSGGEKQRIAIARALVANKKLILADEPTGALDEDSSQSVIDLIRDINERESCTVLLVTHSTLVAGQFEHRFWLRGGELHREGGEQ</sequence>
<evidence type="ECO:0000313" key="6">
    <source>
        <dbReference type="Proteomes" id="UP001072034"/>
    </source>
</evidence>
<dbReference type="InterPro" id="IPR027417">
    <property type="entry name" value="P-loop_NTPase"/>
</dbReference>
<proteinExistence type="inferred from homology"/>